<feature type="transmembrane region" description="Helical" evidence="1">
    <location>
        <begin position="404"/>
        <end position="429"/>
    </location>
</feature>
<feature type="transmembrane region" description="Helical" evidence="1">
    <location>
        <begin position="102"/>
        <end position="126"/>
    </location>
</feature>
<feature type="transmembrane region" description="Helical" evidence="1">
    <location>
        <begin position="230"/>
        <end position="248"/>
    </location>
</feature>
<gene>
    <name evidence="2" type="ORF">BJ981_000428</name>
</gene>
<evidence type="ECO:0000313" key="2">
    <source>
        <dbReference type="EMBL" id="MBB5624729.1"/>
    </source>
</evidence>
<sequence>MARLFVRLKLRLIAGSLRGDLMRQVGFVVTLVAALLIGCGGLLLMSLLRLAPPDVARDIGVVTFTALTLLWIVAPLMAFGVDETLDPARLALFPLTPRQMAAGMFAASAAGPWPLASLLVLLGVVAGLARGITGLLIGLVAVVLQGALCLVASRAVTTALSRLLRSRRGRDLLALGVVAVILLSQLPNLLLSRGYGEDARAMLAGLAGAVRWGPPGMAAHAIADGGPAGLAELAAVAVVVLVLAWVWIRVLRNAMVTADASTQAGAVRGDRLERLLPGGPLGAVVAKQLKYLRREPRGRMGWLAAIGVSVVIIFTAGGAAAGPESTWSVVGPVCLAALMIGLQSANLFGADGGALWMNALAFSSARELRTDLAGRQLAVALVGVPLLAVLALAAALVAGDLPALPPALLAGTSLLLIGLGVGTLVSVLLPYTFPERLNAFSGAAPGQGPVAMAGSFGAMTATSLLAFPVLLPIFLGASWVAVLGVAYGVGIAFGGRVLAASIGYGRLPEILGAVSRPA</sequence>
<dbReference type="AlphaFoldDB" id="A0A7W9DN80"/>
<feature type="transmembrane region" description="Helical" evidence="1">
    <location>
        <begin position="132"/>
        <end position="151"/>
    </location>
</feature>
<feature type="transmembrane region" description="Helical" evidence="1">
    <location>
        <begin position="21"/>
        <end position="47"/>
    </location>
</feature>
<accession>A0A7W9DN80</accession>
<feature type="transmembrane region" description="Helical" evidence="1">
    <location>
        <begin position="327"/>
        <end position="356"/>
    </location>
</feature>
<dbReference type="RefSeq" id="WP_184608055.1">
    <property type="nucleotide sequence ID" value="NZ_BOOS01000010.1"/>
</dbReference>
<organism evidence="2 3">
    <name type="scientific">Sphaerisporangium krabiense</name>
    <dbReference type="NCBI Taxonomy" id="763782"/>
    <lineage>
        <taxon>Bacteria</taxon>
        <taxon>Bacillati</taxon>
        <taxon>Actinomycetota</taxon>
        <taxon>Actinomycetes</taxon>
        <taxon>Streptosporangiales</taxon>
        <taxon>Streptosporangiaceae</taxon>
        <taxon>Sphaerisporangium</taxon>
    </lineage>
</organism>
<feature type="transmembrane region" description="Helical" evidence="1">
    <location>
        <begin position="377"/>
        <end position="398"/>
    </location>
</feature>
<reference evidence="2 3" key="1">
    <citation type="submission" date="2020-08" db="EMBL/GenBank/DDBJ databases">
        <title>Sequencing the genomes of 1000 actinobacteria strains.</title>
        <authorList>
            <person name="Klenk H.-P."/>
        </authorList>
    </citation>
    <scope>NUCLEOTIDE SEQUENCE [LARGE SCALE GENOMIC DNA]</scope>
    <source>
        <strain evidence="2 3">DSM 45790</strain>
    </source>
</reference>
<protein>
    <submittedName>
        <fullName evidence="2">ABC-2 type transport system permease protein</fullName>
    </submittedName>
</protein>
<feature type="transmembrane region" description="Helical" evidence="1">
    <location>
        <begin position="172"/>
        <end position="191"/>
    </location>
</feature>
<keyword evidence="1" id="KW-0812">Transmembrane</keyword>
<keyword evidence="3" id="KW-1185">Reference proteome</keyword>
<name>A0A7W9DN80_9ACTN</name>
<feature type="transmembrane region" description="Helical" evidence="1">
    <location>
        <begin position="59"/>
        <end position="81"/>
    </location>
</feature>
<feature type="transmembrane region" description="Helical" evidence="1">
    <location>
        <begin position="300"/>
        <end position="321"/>
    </location>
</feature>
<feature type="transmembrane region" description="Helical" evidence="1">
    <location>
        <begin position="450"/>
        <end position="471"/>
    </location>
</feature>
<dbReference type="Proteomes" id="UP000588112">
    <property type="component" value="Unassembled WGS sequence"/>
</dbReference>
<feature type="transmembrane region" description="Helical" evidence="1">
    <location>
        <begin position="477"/>
        <end position="499"/>
    </location>
</feature>
<proteinExistence type="predicted"/>
<dbReference type="EMBL" id="JACHBR010000001">
    <property type="protein sequence ID" value="MBB5624729.1"/>
    <property type="molecule type" value="Genomic_DNA"/>
</dbReference>
<comment type="caution">
    <text evidence="2">The sequence shown here is derived from an EMBL/GenBank/DDBJ whole genome shotgun (WGS) entry which is preliminary data.</text>
</comment>
<evidence type="ECO:0000313" key="3">
    <source>
        <dbReference type="Proteomes" id="UP000588112"/>
    </source>
</evidence>
<keyword evidence="1" id="KW-1133">Transmembrane helix</keyword>
<evidence type="ECO:0000256" key="1">
    <source>
        <dbReference type="SAM" id="Phobius"/>
    </source>
</evidence>
<keyword evidence="1" id="KW-0472">Membrane</keyword>